<dbReference type="SUPFAM" id="SSF140924">
    <property type="entry name" value="Duffy binding domain-like"/>
    <property type="match status" value="4"/>
</dbReference>
<evidence type="ECO:0000259" key="7">
    <source>
        <dbReference type="Pfam" id="PF18562"/>
    </source>
</evidence>
<feature type="compositionally biased region" description="Acidic residues" evidence="1">
    <location>
        <begin position="765"/>
        <end position="788"/>
    </location>
</feature>
<dbReference type="InterPro" id="IPR044932">
    <property type="entry name" value="PfEMP1_ATS_sf"/>
</dbReference>
<dbReference type="Pfam" id="PF15447">
    <property type="entry name" value="NTS"/>
    <property type="match status" value="1"/>
</dbReference>
<dbReference type="InterPro" id="IPR029211">
    <property type="entry name" value="PfEMP1_ATS"/>
</dbReference>
<dbReference type="InterPro" id="IPR004258">
    <property type="entry name" value="DBL"/>
</dbReference>
<dbReference type="InterPro" id="IPR029210">
    <property type="entry name" value="PfEMP1_NTS"/>
</dbReference>
<feature type="compositionally biased region" description="Polar residues" evidence="1">
    <location>
        <begin position="894"/>
        <end position="919"/>
    </location>
</feature>
<feature type="region of interest" description="Disordered" evidence="1">
    <location>
        <begin position="1033"/>
        <end position="1062"/>
    </location>
</feature>
<evidence type="ECO:0000256" key="2">
    <source>
        <dbReference type="SAM" id="Phobius"/>
    </source>
</evidence>
<dbReference type="FunFam" id="1.20.58.830:FF:000005">
    <property type="entry name" value="Erythrocyte membrane protein 1, PfEMP1"/>
    <property type="match status" value="1"/>
</dbReference>
<feature type="region of interest" description="Disordered" evidence="1">
    <location>
        <begin position="1131"/>
        <end position="1150"/>
    </location>
</feature>
<dbReference type="Gene3D" id="1.20.1310.20">
    <property type="entry name" value="Duffy-antigen binding domain"/>
    <property type="match status" value="2"/>
</dbReference>
<name>W4IH91_PLAFA</name>
<feature type="region of interest" description="Disordered" evidence="1">
    <location>
        <begin position="948"/>
        <end position="985"/>
    </location>
</feature>
<dbReference type="InterPro" id="IPR041480">
    <property type="entry name" value="CIDR1_gamma"/>
</dbReference>
<evidence type="ECO:0000259" key="5">
    <source>
        <dbReference type="Pfam" id="PF15445"/>
    </source>
</evidence>
<dbReference type="Pfam" id="PF22672">
    <property type="entry name" value="DBL_C"/>
    <property type="match status" value="2"/>
</dbReference>
<feature type="region of interest" description="Disordered" evidence="1">
    <location>
        <begin position="1554"/>
        <end position="1677"/>
    </location>
</feature>
<feature type="domain" description="Duffy-antigen binding" evidence="4">
    <location>
        <begin position="119"/>
        <end position="314"/>
    </location>
</feature>
<organism evidence="9 10">
    <name type="scientific">Plasmodium falciparum NF135/5.C10</name>
    <dbReference type="NCBI Taxonomy" id="1036726"/>
    <lineage>
        <taxon>Eukaryota</taxon>
        <taxon>Sar</taxon>
        <taxon>Alveolata</taxon>
        <taxon>Apicomplexa</taxon>
        <taxon>Aconoidasida</taxon>
        <taxon>Haemosporida</taxon>
        <taxon>Plasmodiidae</taxon>
        <taxon>Plasmodium</taxon>
        <taxon>Plasmodium (Laverania)</taxon>
    </lineage>
</organism>
<dbReference type="EMBL" id="KI926047">
    <property type="protein sequence ID" value="ETW42787.1"/>
    <property type="molecule type" value="Genomic_DNA"/>
</dbReference>
<feature type="region of interest" description="Disordered" evidence="1">
    <location>
        <begin position="894"/>
        <end position="921"/>
    </location>
</feature>
<dbReference type="InterPro" id="IPR042202">
    <property type="entry name" value="Duffy-ag-bd_sf"/>
</dbReference>
<evidence type="ECO:0000259" key="4">
    <source>
        <dbReference type="Pfam" id="PF05424"/>
    </source>
</evidence>
<dbReference type="Gene3D" id="1.10.1900.40">
    <property type="entry name" value="Acidic terminal segments, variant surface antigen of PfEMP1"/>
    <property type="match status" value="2"/>
</dbReference>
<feature type="domain" description="Duffy-binding-like" evidence="8">
    <location>
        <begin position="318"/>
        <end position="479"/>
    </location>
</feature>
<gene>
    <name evidence="9" type="ORF">PFNF135_02833</name>
</gene>
<dbReference type="Pfam" id="PF15445">
    <property type="entry name" value="ATS"/>
    <property type="match status" value="1"/>
</dbReference>
<dbReference type="Pfam" id="PF03011">
    <property type="entry name" value="PFEMP"/>
    <property type="match status" value="2"/>
</dbReference>
<accession>W4IH91</accession>
<keyword evidence="2" id="KW-0812">Transmembrane</keyword>
<dbReference type="Gene3D" id="1.20.58.1930">
    <property type="match status" value="1"/>
</dbReference>
<evidence type="ECO:0000259" key="6">
    <source>
        <dbReference type="Pfam" id="PF15447"/>
    </source>
</evidence>
<reference evidence="9 10" key="2">
    <citation type="submission" date="2013-02" db="EMBL/GenBank/DDBJ databases">
        <title>The Genome Sequence of Plasmodium falciparum NF135/5.C10.</title>
        <authorList>
            <consortium name="The Broad Institute Genome Sequencing Platform"/>
            <consortium name="The Broad Institute Genome Sequencing Center for Infectious Disease"/>
            <person name="Neafsey D."/>
            <person name="Cheeseman I."/>
            <person name="Volkman S."/>
            <person name="Adams J."/>
            <person name="Walker B."/>
            <person name="Young S.K."/>
            <person name="Zeng Q."/>
            <person name="Gargeya S."/>
            <person name="Fitzgerald M."/>
            <person name="Haas B."/>
            <person name="Abouelleil A."/>
            <person name="Alvarado L."/>
            <person name="Arachchi H.M."/>
            <person name="Berlin A.M."/>
            <person name="Chapman S.B."/>
            <person name="Dewar J."/>
            <person name="Goldberg J."/>
            <person name="Griggs A."/>
            <person name="Gujja S."/>
            <person name="Hansen M."/>
            <person name="Howarth C."/>
            <person name="Imamovic A."/>
            <person name="Larimer J."/>
            <person name="McCowan C."/>
            <person name="Murphy C."/>
            <person name="Neiman D."/>
            <person name="Pearson M."/>
            <person name="Priest M."/>
            <person name="Roberts A."/>
            <person name="Saif S."/>
            <person name="Shea T."/>
            <person name="Sisk P."/>
            <person name="Sykes S."/>
            <person name="Wortman J."/>
            <person name="Nusbaum C."/>
            <person name="Birren B."/>
        </authorList>
    </citation>
    <scope>NUCLEOTIDE SEQUENCE [LARGE SCALE GENOMIC DNA]</scope>
    <source>
        <strain evidence="9 10">NF135/5.C10</strain>
    </source>
</reference>
<feature type="compositionally biased region" description="Basic and acidic residues" evidence="1">
    <location>
        <begin position="1613"/>
        <end position="1623"/>
    </location>
</feature>
<evidence type="ECO:0000313" key="9">
    <source>
        <dbReference type="EMBL" id="ETW42787.1"/>
    </source>
</evidence>
<protein>
    <recommendedName>
        <fullName evidence="11">Erythrocyte membrane protein 1</fullName>
    </recommendedName>
</protein>
<feature type="domain" description="Plasmodium falciparum erythrocyte membrane protein-1 N-terminal segment" evidence="6">
    <location>
        <begin position="23"/>
        <end position="58"/>
    </location>
</feature>
<feature type="region of interest" description="Disordered" evidence="1">
    <location>
        <begin position="1738"/>
        <end position="1759"/>
    </location>
</feature>
<evidence type="ECO:0008006" key="11">
    <source>
        <dbReference type="Google" id="ProtNLM"/>
    </source>
</evidence>
<evidence type="ECO:0000259" key="8">
    <source>
        <dbReference type="Pfam" id="PF22672"/>
    </source>
</evidence>
<keyword evidence="2" id="KW-0472">Membrane</keyword>
<dbReference type="FunFam" id="1.20.1310.20:FF:000001">
    <property type="entry name" value="Erythrocyte membrane protein 1, PfEMP1"/>
    <property type="match status" value="1"/>
</dbReference>
<keyword evidence="2" id="KW-1133">Transmembrane helix</keyword>
<dbReference type="FunFam" id="1.20.58.1930:FF:000001">
    <property type="entry name" value="Erythrocyte membrane protein 1, PfEMP1"/>
    <property type="match status" value="1"/>
</dbReference>
<feature type="domain" description="Duffy-binding-like" evidence="8">
    <location>
        <begin position="1165"/>
        <end position="1304"/>
    </location>
</feature>
<feature type="domain" description="Cysteine-rich interdomain region 1 gamma" evidence="7">
    <location>
        <begin position="1352"/>
        <end position="1399"/>
    </location>
</feature>
<evidence type="ECO:0000259" key="3">
    <source>
        <dbReference type="Pfam" id="PF03011"/>
    </source>
</evidence>
<feature type="compositionally biased region" description="Basic and acidic residues" evidence="1">
    <location>
        <begin position="1649"/>
        <end position="1662"/>
    </location>
</feature>
<proteinExistence type="predicted"/>
<feature type="domain" description="Plasmodium falciparum erythrocyte membrane protein 1 acidic terminal segment" evidence="5">
    <location>
        <begin position="1716"/>
        <end position="1961"/>
    </location>
</feature>
<dbReference type="OrthoDB" id="378876at2759"/>
<feature type="compositionally biased region" description="Acidic residues" evidence="1">
    <location>
        <begin position="1575"/>
        <end position="1587"/>
    </location>
</feature>
<dbReference type="Proteomes" id="UP000019114">
    <property type="component" value="Unassembled WGS sequence"/>
</dbReference>
<feature type="domain" description="Duffy-binding-like" evidence="3">
    <location>
        <begin position="1416"/>
        <end position="1559"/>
    </location>
</feature>
<dbReference type="GO" id="GO:0046789">
    <property type="term" value="F:host cell surface receptor binding"/>
    <property type="evidence" value="ECO:0007669"/>
    <property type="project" value="InterPro"/>
</dbReference>
<feature type="region of interest" description="Disordered" evidence="1">
    <location>
        <begin position="835"/>
        <end position="871"/>
    </location>
</feature>
<dbReference type="Pfam" id="PF18562">
    <property type="entry name" value="CIDR1_gamma"/>
    <property type="match status" value="1"/>
</dbReference>
<dbReference type="Pfam" id="PF05424">
    <property type="entry name" value="Duffy_binding"/>
    <property type="match status" value="2"/>
</dbReference>
<evidence type="ECO:0000256" key="1">
    <source>
        <dbReference type="SAM" id="MobiDB-lite"/>
    </source>
</evidence>
<dbReference type="FunFam" id="1.10.1900.40:FF:000005">
    <property type="entry name" value="Erythrocyte membrane protein 1, PfEMP1"/>
    <property type="match status" value="1"/>
</dbReference>
<feature type="region of interest" description="Disordered" evidence="1">
    <location>
        <begin position="733"/>
        <end position="801"/>
    </location>
</feature>
<feature type="compositionally biased region" description="Low complexity" evidence="1">
    <location>
        <begin position="1036"/>
        <end position="1051"/>
    </location>
</feature>
<dbReference type="FunFam" id="1.10.1900.40:FF:000001">
    <property type="entry name" value="Erythrocyte membrane protein 1"/>
    <property type="match status" value="1"/>
</dbReference>
<sequence>MGRGNGGGGSSQEEKDKYKFVDDAKDLLDRIGEDIYKIANDAALPYNNALHGRLSEAKFSNKERVHNDNPCKLNYNYDTYVTSKVINPCEHKSGKRLSEVHNSECDRKKIKDSENNTAGACAPFRRLHVCDRNLEQIDPAKITATHNLLVDVCMAAKFEGQSITGYYPKYEVQYPGSGSTMCTMLARSFADIGDIIRGKDLYSGNSKEKKKRDELEKNLKKIFGNIYKDVTTNGKNVKTLKDRYKNDGPDYFQLREDWWTANRIMVWNAITCDAGNDSQYFRPTCGSGEWTKDNCRCSSYKVPTYFDYVPQYLRWFEEWAEDFCRKRKKKIENAIKFCRGKDGTERYCDLNGYNCEKTAKKENKLFPDSECKKCSVACNPFVPWIDNQQKEFEKQEKKYAEEINKTHGTTLQVGATTINNLYVKEFYDILKVQYGKVKNFLGLLNKEGICASRPKVGNETADPVDFKKEDVGEIFSRTKYCRACPLCGVTGEKGNWTPKNEDCAKKKERIFKEENTTDIPILTPDKGKSNILDKYKKFCDSVNGKNGATGTANGGGQIKKWECHYESLNNDNCVEGKWEDFTGNEDVTSYNVFFYNSIIEMLNDSIEWKDKLKNCINKAKSKTCTNGCHGKCKCYRRWIEKKKKEFEKIKEHFGKQEDMKHQNVSSDMTLKILLNVTFLDDIKEAYPVKQQREKIEERLKDKMQEDFNFQRPQTAIDDFLDEEQQKADECLETHTNDTCPPKPASPESPARADFGTEENIQAPGEDSENEEEDVPEAEEEAEEAEETVAEAQPPAAPAGPQVNVCETVNNVFTDGTTLNEACKQKYSGIQSRLGWKCIPTSDGSEATDGRSVRGKRSAPESGSNSDKNGAICIPPRRRRLYIKKIVDWATTSVTQPQESGKAQAHSVQTTPATSSQSPNGDPLLTAFVESAAVETFFLWHKYKAENTKSKASTLGGGAPLQIINGDSGDGDSNDPQTQLQSGTIPPPFLRQMFYTLGDYRDLCVGVKEDVIKALKASADKDDTMKKIQAKIQQILPTSGSSPSPPGKTSVTPSPPSEKNSVTTPQALWETYAEPIWNGMICALTYTETSGSGDKGEKTTITQDTTAYGKLWDNDGKKPKDQKYQYDKVKLEEENSGPKPAGDDPINNPKLSDFVQRPTFFRWLHEWGSDFCVKRTEMLEKIKEDCYRNGGRGEKQYSGDGEDCTQMLPADPTTLPALGYSCPKSCRFYKKWIERKNTQYDKQQNAYSNQKENCKKGSDNGFCETLRNYNDGADFLEKLGPCSKINSGEVKKFFDKNGDTFKHAKDCAPCSKFKINCENGSCSGGGTNETCNGIKTIDAQNFDTMAQNVKEFVMRVSDKSGNEFQNDLNECAGADIFQGIKENKWECGNFCGYVVCKPKNGNGQNGNDKHIIQIRALLKRWLETFFEDYNKIKKKLNPCINDGKQSPCISGCDKKCNCASKWIDEKRTEWQKIRDRYLEPYKSEGSDKVYKVESFLEDLIPRMHLVNDKGKIEDINELKKLYGCNCTDNSQKKNTHERDLVVCFLEKLEEKAKKCAENHKPSGDSQTTCGGNTHPDDEEDLLLDETEENTVKAPNFCEIEDKPTITDVEDGDCGEEKQKEKEKEEQEEAGAPAAGGEEQIDKPLVPKPPAAKEEKPPKQNAEKKKPKRSLHPTDDPWEPLKNAMLSSTIMWTVGIGFATFTYFYLKYVWIYICVYVCSPKYKTLIEVVLEPSGKLSGNTIPTSGNNTTASDIPSDNTPTNKFADNEWNQLKDDFISQYIQSEQPKDVPNDYSSGDIPLNTQPNTLYFDNNQEKPFITSIHDRDLYTGEEYSYNVNMVNSMDDIPINRDNNVYSGVDLINDTLSGNKHIDIYDELLKRKENELFGTEHHPKHTNTHNVTKPARDDPLHNQLELFHKWLDRHRDMCEKWENHHERLAKLKELWENETHSGNTHPSDSNKTLNTD</sequence>
<dbReference type="InterPro" id="IPR054595">
    <property type="entry name" value="DBL_C"/>
</dbReference>
<feature type="domain" description="Duffy-antigen binding" evidence="4">
    <location>
        <begin position="871"/>
        <end position="1095"/>
    </location>
</feature>
<evidence type="ECO:0000313" key="10">
    <source>
        <dbReference type="Proteomes" id="UP000019114"/>
    </source>
</evidence>
<feature type="domain" description="Duffy-binding-like" evidence="3">
    <location>
        <begin position="593"/>
        <end position="737"/>
    </location>
</feature>
<feature type="transmembrane region" description="Helical" evidence="2">
    <location>
        <begin position="1688"/>
        <end position="1711"/>
    </location>
</feature>
<dbReference type="Gene3D" id="1.20.58.830">
    <property type="match status" value="3"/>
</dbReference>
<dbReference type="InterPro" id="IPR008602">
    <property type="entry name" value="Duffy-antigen-binding"/>
</dbReference>
<reference evidence="9 10" key="1">
    <citation type="submission" date="2013-02" db="EMBL/GenBank/DDBJ databases">
        <title>The Genome Annotation of Plasmodium falciparum NF135/5.C10.</title>
        <authorList>
            <consortium name="The Broad Institute Genome Sequencing Platform"/>
            <consortium name="The Broad Institute Genome Sequencing Center for Infectious Disease"/>
            <person name="Neafsey D."/>
            <person name="Hoffman S."/>
            <person name="Volkman S."/>
            <person name="Rosenthal P."/>
            <person name="Walker B."/>
            <person name="Young S.K."/>
            <person name="Zeng Q."/>
            <person name="Gargeya S."/>
            <person name="Fitzgerald M."/>
            <person name="Haas B."/>
            <person name="Abouelleil A."/>
            <person name="Allen A.W."/>
            <person name="Alvarado L."/>
            <person name="Arachchi H.M."/>
            <person name="Berlin A.M."/>
            <person name="Chapman S.B."/>
            <person name="Gainer-Dewar J."/>
            <person name="Goldberg J."/>
            <person name="Griggs A."/>
            <person name="Gujja S."/>
            <person name="Hansen M."/>
            <person name="Howarth C."/>
            <person name="Imamovic A."/>
            <person name="Ireland A."/>
            <person name="Larimer J."/>
            <person name="McCowan C."/>
            <person name="Murphy C."/>
            <person name="Pearson M."/>
            <person name="Poon T.W."/>
            <person name="Priest M."/>
            <person name="Roberts A."/>
            <person name="Saif S."/>
            <person name="Shea T."/>
            <person name="Sisk P."/>
            <person name="Sykes S."/>
            <person name="Wortman J."/>
            <person name="Nusbaum C."/>
            <person name="Birren B."/>
        </authorList>
    </citation>
    <scope>NUCLEOTIDE SEQUENCE [LARGE SCALE GENOMIC DNA]</scope>
    <source>
        <strain evidence="9 10">NF135/5.C10</strain>
    </source>
</reference>
<dbReference type="GO" id="GO:0016020">
    <property type="term" value="C:membrane"/>
    <property type="evidence" value="ECO:0007669"/>
    <property type="project" value="InterPro"/>
</dbReference>